<evidence type="ECO:0000313" key="2">
    <source>
        <dbReference type="EMBL" id="VDO78416.1"/>
    </source>
</evidence>
<dbReference type="AlphaFoldDB" id="A0A183JJX2"/>
<evidence type="ECO:0000313" key="3">
    <source>
        <dbReference type="Proteomes" id="UP000279833"/>
    </source>
</evidence>
<gene>
    <name evidence="2" type="ORF">SCUD_LOCUS3000</name>
</gene>
<reference evidence="2 3" key="2">
    <citation type="submission" date="2018-11" db="EMBL/GenBank/DDBJ databases">
        <authorList>
            <consortium name="Pathogen Informatics"/>
        </authorList>
    </citation>
    <scope>NUCLEOTIDE SEQUENCE [LARGE SCALE GENOMIC DNA]</scope>
    <source>
        <strain evidence="2">Dakar</strain>
        <strain evidence="3">Dakar, Senegal</strain>
    </source>
</reference>
<evidence type="ECO:0000256" key="1">
    <source>
        <dbReference type="SAM" id="MobiDB-lite"/>
    </source>
</evidence>
<reference evidence="4" key="1">
    <citation type="submission" date="2016-06" db="UniProtKB">
        <authorList>
            <consortium name="WormBaseParasite"/>
        </authorList>
    </citation>
    <scope>IDENTIFICATION</scope>
</reference>
<organism evidence="4">
    <name type="scientific">Schistosoma curassoni</name>
    <dbReference type="NCBI Taxonomy" id="6186"/>
    <lineage>
        <taxon>Eukaryota</taxon>
        <taxon>Metazoa</taxon>
        <taxon>Spiralia</taxon>
        <taxon>Lophotrochozoa</taxon>
        <taxon>Platyhelminthes</taxon>
        <taxon>Trematoda</taxon>
        <taxon>Digenea</taxon>
        <taxon>Strigeidida</taxon>
        <taxon>Schistosomatoidea</taxon>
        <taxon>Schistosomatidae</taxon>
        <taxon>Schistosoma</taxon>
    </lineage>
</organism>
<dbReference type="Proteomes" id="UP000279833">
    <property type="component" value="Unassembled WGS sequence"/>
</dbReference>
<protein>
    <submittedName>
        <fullName evidence="4">Ovule protein</fullName>
    </submittedName>
</protein>
<keyword evidence="3" id="KW-1185">Reference proteome</keyword>
<feature type="region of interest" description="Disordered" evidence="1">
    <location>
        <begin position="76"/>
        <end position="105"/>
    </location>
</feature>
<dbReference type="EMBL" id="UZAK01003167">
    <property type="protein sequence ID" value="VDO78416.1"/>
    <property type="molecule type" value="Genomic_DNA"/>
</dbReference>
<evidence type="ECO:0000313" key="4">
    <source>
        <dbReference type="WBParaSite" id="SCUD_0000299901-mRNA-1"/>
    </source>
</evidence>
<dbReference type="WBParaSite" id="SCUD_0000299901-mRNA-1">
    <property type="protein sequence ID" value="SCUD_0000299901-mRNA-1"/>
    <property type="gene ID" value="SCUD_0000299901"/>
</dbReference>
<feature type="compositionally biased region" description="Polar residues" evidence="1">
    <location>
        <begin position="84"/>
        <end position="105"/>
    </location>
</feature>
<proteinExistence type="predicted"/>
<name>A0A183JJX2_9TREM</name>
<sequence>MNECVDGSLHESLTSSNLDETVAVINDPPSSPKISISEACSVVDSIHIVAETQCTSGDFSSSQKNDVSLNADEIVTAPEETENKASNIMSTSEPNETGHSVTNISDESNYRGSLIVLPYMLCRNDSYFFD</sequence>
<accession>A0A183JJX2</accession>